<feature type="transmembrane region" description="Helical" evidence="11">
    <location>
        <begin position="281"/>
        <end position="302"/>
    </location>
</feature>
<evidence type="ECO:0000256" key="7">
    <source>
        <dbReference type="ARBA" id="ARBA00022989"/>
    </source>
</evidence>
<evidence type="ECO:0000256" key="8">
    <source>
        <dbReference type="ARBA" id="ARBA00023136"/>
    </source>
</evidence>
<dbReference type="CDD" id="cd11480">
    <property type="entry name" value="SLC5sbd_u4"/>
    <property type="match status" value="1"/>
</dbReference>
<feature type="transmembrane region" description="Helical" evidence="11">
    <location>
        <begin position="538"/>
        <end position="563"/>
    </location>
</feature>
<dbReference type="PROSITE" id="PS00457">
    <property type="entry name" value="NA_SOLUT_SYMP_2"/>
    <property type="match status" value="1"/>
</dbReference>
<keyword evidence="9" id="KW-0915">Sodium</keyword>
<keyword evidence="9" id="KW-0406">Ion transport</keyword>
<dbReference type="PANTHER" id="PTHR48086">
    <property type="entry name" value="SODIUM/PROLINE SYMPORTER-RELATED"/>
    <property type="match status" value="1"/>
</dbReference>
<evidence type="ECO:0000256" key="9">
    <source>
        <dbReference type="ARBA" id="ARBA00023201"/>
    </source>
</evidence>
<evidence type="ECO:0000313" key="13">
    <source>
        <dbReference type="Proteomes" id="UP001276761"/>
    </source>
</evidence>
<keyword evidence="8 11" id="KW-0472">Membrane</keyword>
<evidence type="ECO:0000256" key="5">
    <source>
        <dbReference type="ARBA" id="ARBA00022692"/>
    </source>
</evidence>
<evidence type="ECO:0000256" key="10">
    <source>
        <dbReference type="RuleBase" id="RU362091"/>
    </source>
</evidence>
<keyword evidence="4" id="KW-1003">Cell membrane</keyword>
<evidence type="ECO:0000256" key="6">
    <source>
        <dbReference type="ARBA" id="ARBA00022847"/>
    </source>
</evidence>
<dbReference type="InterPro" id="IPR018212">
    <property type="entry name" value="Na/solute_symporter_CS"/>
</dbReference>
<feature type="transmembrane region" description="Helical" evidence="11">
    <location>
        <begin position="182"/>
        <end position="201"/>
    </location>
</feature>
<name>A0AAJ2VT33_9GAMM</name>
<feature type="transmembrane region" description="Helical" evidence="11">
    <location>
        <begin position="6"/>
        <end position="25"/>
    </location>
</feature>
<dbReference type="Pfam" id="PF00474">
    <property type="entry name" value="SSF"/>
    <property type="match status" value="2"/>
</dbReference>
<dbReference type="EMBL" id="JAWXXT010000001">
    <property type="protein sequence ID" value="MDX5977200.1"/>
    <property type="molecule type" value="Genomic_DNA"/>
</dbReference>
<feature type="transmembrane region" description="Helical" evidence="11">
    <location>
        <begin position="247"/>
        <end position="269"/>
    </location>
</feature>
<dbReference type="RefSeq" id="WP_038477969.1">
    <property type="nucleotide sequence ID" value="NZ_CANKXH010000005.1"/>
</dbReference>
<proteinExistence type="inferred from homology"/>
<organism evidence="12 13">
    <name type="scientific">Vreelandella alkaliphila</name>
    <dbReference type="NCBI Taxonomy" id="272774"/>
    <lineage>
        <taxon>Bacteria</taxon>
        <taxon>Pseudomonadati</taxon>
        <taxon>Pseudomonadota</taxon>
        <taxon>Gammaproteobacteria</taxon>
        <taxon>Oceanospirillales</taxon>
        <taxon>Halomonadaceae</taxon>
        <taxon>Vreelandella</taxon>
    </lineage>
</organism>
<comment type="subcellular location">
    <subcellularLocation>
        <location evidence="1">Membrane</location>
        <topology evidence="1">Multi-pass membrane protein</topology>
    </subcellularLocation>
</comment>
<evidence type="ECO:0000256" key="4">
    <source>
        <dbReference type="ARBA" id="ARBA00022475"/>
    </source>
</evidence>
<keyword evidence="6" id="KW-0769">Symport</keyword>
<evidence type="ECO:0000313" key="12">
    <source>
        <dbReference type="EMBL" id="MDX5977200.1"/>
    </source>
</evidence>
<dbReference type="InterPro" id="IPR001734">
    <property type="entry name" value="Na/solute_symporter"/>
</dbReference>
<feature type="transmembrane region" description="Helical" evidence="11">
    <location>
        <begin position="397"/>
        <end position="425"/>
    </location>
</feature>
<feature type="transmembrane region" description="Helical" evidence="11">
    <location>
        <begin position="77"/>
        <end position="95"/>
    </location>
</feature>
<dbReference type="GO" id="GO:0005886">
    <property type="term" value="C:plasma membrane"/>
    <property type="evidence" value="ECO:0007669"/>
    <property type="project" value="TreeGrafter"/>
</dbReference>
<protein>
    <submittedName>
        <fullName evidence="12">Sodium:solute symporter family protein</fullName>
    </submittedName>
</protein>
<dbReference type="GO" id="GO:0015293">
    <property type="term" value="F:symporter activity"/>
    <property type="evidence" value="ECO:0007669"/>
    <property type="project" value="UniProtKB-KW"/>
</dbReference>
<feature type="transmembrane region" description="Helical" evidence="11">
    <location>
        <begin position="153"/>
        <end position="170"/>
    </location>
</feature>
<dbReference type="NCBIfam" id="TIGR03648">
    <property type="entry name" value="Na_symport_lg"/>
    <property type="match status" value="1"/>
</dbReference>
<dbReference type="InterPro" id="IPR038377">
    <property type="entry name" value="Na/Glc_symporter_sf"/>
</dbReference>
<sequence>MSQFAINLLFVGASFALYIGIAIWARAGSTKDFYVAGGGVHPITNGMATAADWMSAASFISMAGLLASGGYANSTFLMGWTGGYVILAMLLAPYLRKFGKFTVPDFIGDRFYSNTARFVAIVCLIVASVTYVIGQMTGAGVAFSRFLEVSNTWGIWIAALIVFLYAVFGGMKGITYTQVAQYVVLIIAYTIPAVFIAMQLTGNPIPMFGMFSTHTESGIPLLTKLDEVVNALGFRDYTADVDNKLNMVLFTLSLMVGTAGLPHVIIRFFTVPKVADARWSAGWALVFIALLYLTAPAVGSMARLNLATTVYPEMAGQVENYEEAARNPILYEDRPEWVRTWEETGLIAFNDLNNDGRIQMYNDATDYSDRGWEGNELTVNNDILVLANPEIANLPGWVIGLIAAGGIAAALSTAAGLLLAISSAISHDLIKTMINPKISEKGEMLAARISMGGAILLATYLGLNPPGFAAQTVALAFGIAGASLFPALMMGIFSKRMNSKGAICGMLAGLICTLLYIFTYLGWFFVPGTNMLANTPDNWILGISPLSFGAIGAMINFATAFAVSSATEEPPQEIQDLVESVRYPKGAGVAVDH</sequence>
<dbReference type="Proteomes" id="UP001276761">
    <property type="component" value="Unassembled WGS sequence"/>
</dbReference>
<dbReference type="GO" id="GO:0006814">
    <property type="term" value="P:sodium ion transport"/>
    <property type="evidence" value="ECO:0007669"/>
    <property type="project" value="UniProtKB-KW"/>
</dbReference>
<comment type="caution">
    <text evidence="12">The sequence shown here is derived from an EMBL/GenBank/DDBJ whole genome shotgun (WGS) entry which is preliminary data.</text>
</comment>
<dbReference type="PANTHER" id="PTHR48086:SF5">
    <property type="entry name" value="NA(+):SOLUTE SYMPORTER (SSF FAMILY)"/>
    <property type="match status" value="1"/>
</dbReference>
<dbReference type="GeneID" id="303165121"/>
<feature type="transmembrane region" description="Helical" evidence="11">
    <location>
        <begin position="505"/>
        <end position="526"/>
    </location>
</feature>
<dbReference type="AlphaFoldDB" id="A0AAJ2VT33"/>
<evidence type="ECO:0000256" key="2">
    <source>
        <dbReference type="ARBA" id="ARBA00006434"/>
    </source>
</evidence>
<dbReference type="InterPro" id="IPR019899">
    <property type="entry name" value="Na/solute_symporter_VC_2705"/>
</dbReference>
<dbReference type="GO" id="GO:0046942">
    <property type="term" value="P:carboxylic acid transport"/>
    <property type="evidence" value="ECO:0007669"/>
    <property type="project" value="UniProtKB-ARBA"/>
</dbReference>
<feature type="transmembrane region" description="Helical" evidence="11">
    <location>
        <begin position="469"/>
        <end position="493"/>
    </location>
</feature>
<gene>
    <name evidence="12" type="ORF">SIL78_06435</name>
</gene>
<reference evidence="12" key="1">
    <citation type="submission" date="2023-11" db="EMBL/GenBank/DDBJ databases">
        <title>MicrobeMod: A computational toolkit for identifying prokaryotic methylation and restriction-modification with nanopore sequencing.</title>
        <authorList>
            <person name="Crits-Christoph A."/>
            <person name="Kang S.C."/>
            <person name="Lee H."/>
            <person name="Ostrov N."/>
        </authorList>
    </citation>
    <scope>NUCLEOTIDE SEQUENCE</scope>
    <source>
        <strain evidence="12">ATCC BAA-953</strain>
    </source>
</reference>
<dbReference type="Gene3D" id="1.20.1730.10">
    <property type="entry name" value="Sodium/glucose cotransporter"/>
    <property type="match status" value="1"/>
</dbReference>
<feature type="transmembrane region" description="Helical" evidence="11">
    <location>
        <begin position="445"/>
        <end position="463"/>
    </location>
</feature>
<evidence type="ECO:0000256" key="11">
    <source>
        <dbReference type="SAM" id="Phobius"/>
    </source>
</evidence>
<keyword evidence="7 11" id="KW-1133">Transmembrane helix</keyword>
<feature type="transmembrane region" description="Helical" evidence="11">
    <location>
        <begin position="116"/>
        <end position="133"/>
    </location>
</feature>
<accession>A0AAJ2VT33</accession>
<comment type="similarity">
    <text evidence="2 10">Belongs to the sodium:solute symporter (SSF) (TC 2.A.21) family.</text>
</comment>
<keyword evidence="3" id="KW-0813">Transport</keyword>
<evidence type="ECO:0000256" key="3">
    <source>
        <dbReference type="ARBA" id="ARBA00022448"/>
    </source>
</evidence>
<keyword evidence="9" id="KW-0739">Sodium transport</keyword>
<evidence type="ECO:0000256" key="1">
    <source>
        <dbReference type="ARBA" id="ARBA00004141"/>
    </source>
</evidence>
<dbReference type="InterPro" id="IPR050277">
    <property type="entry name" value="Sodium:Solute_Symporter"/>
</dbReference>
<keyword evidence="5 11" id="KW-0812">Transmembrane</keyword>
<dbReference type="PROSITE" id="PS50283">
    <property type="entry name" value="NA_SOLUT_SYMP_3"/>
    <property type="match status" value="1"/>
</dbReference>